<accession>A0AA88L4I6</accession>
<evidence type="ECO:0000313" key="2">
    <source>
        <dbReference type="Proteomes" id="UP001187531"/>
    </source>
</evidence>
<proteinExistence type="predicted"/>
<gene>
    <name evidence="1" type="ORF">QYM36_010846</name>
</gene>
<sequence>MQEMGLYTSGAILSKLAECEIQGSSRNKYTQGFRKFVDFITTRGKEGPKNLDIACVNSVVKALGHLEKRQCSIVTAEKRCKEHQWAFNPQTFNSEDYRKLKDGVADCMVPGLWRLSRNKLLNEDLPNLTAYVCFQVSFMFGHQLGVPENMTVQKFMNQHLVEEDGMYVILVEKHKTASIKSTDVAISLEEETIFRPYMKLARPALLKSGSRVPQNFLLSQKGEKLPRRVKDFPGLLVNRSAGSAQAWCAGPAKRLVINEGRKVGERIQNYAEVSGEDFSGRHEAGG</sequence>
<dbReference type="EMBL" id="JAVRJZ010000012">
    <property type="protein sequence ID" value="KAK2716427.1"/>
    <property type="molecule type" value="Genomic_DNA"/>
</dbReference>
<organism evidence="1 2">
    <name type="scientific">Artemia franciscana</name>
    <name type="common">Brine shrimp</name>
    <name type="synonym">Artemia sanfranciscana</name>
    <dbReference type="NCBI Taxonomy" id="6661"/>
    <lineage>
        <taxon>Eukaryota</taxon>
        <taxon>Metazoa</taxon>
        <taxon>Ecdysozoa</taxon>
        <taxon>Arthropoda</taxon>
        <taxon>Crustacea</taxon>
        <taxon>Branchiopoda</taxon>
        <taxon>Anostraca</taxon>
        <taxon>Artemiidae</taxon>
        <taxon>Artemia</taxon>
    </lineage>
</organism>
<comment type="caution">
    <text evidence="1">The sequence shown here is derived from an EMBL/GenBank/DDBJ whole genome shotgun (WGS) entry which is preliminary data.</text>
</comment>
<evidence type="ECO:0000313" key="1">
    <source>
        <dbReference type="EMBL" id="KAK2716427.1"/>
    </source>
</evidence>
<protein>
    <submittedName>
        <fullName evidence="1">Uncharacterized protein</fullName>
    </submittedName>
</protein>
<keyword evidence="2" id="KW-1185">Reference proteome</keyword>
<dbReference type="Proteomes" id="UP001187531">
    <property type="component" value="Unassembled WGS sequence"/>
</dbReference>
<name>A0AA88L4I6_ARTSF</name>
<reference evidence="1" key="1">
    <citation type="submission" date="2023-07" db="EMBL/GenBank/DDBJ databases">
        <title>Chromosome-level genome assembly of Artemia franciscana.</title>
        <authorList>
            <person name="Jo E."/>
        </authorList>
    </citation>
    <scope>NUCLEOTIDE SEQUENCE</scope>
    <source>
        <tissue evidence="1">Whole body</tissue>
    </source>
</reference>
<dbReference type="AlphaFoldDB" id="A0AA88L4I6"/>